<dbReference type="CDD" id="cd05013">
    <property type="entry name" value="SIS_RpiR"/>
    <property type="match status" value="1"/>
</dbReference>
<evidence type="ECO:0000313" key="5">
    <source>
        <dbReference type="EMBL" id="CAB4915277.1"/>
    </source>
</evidence>
<proteinExistence type="predicted"/>
<dbReference type="PROSITE" id="PS51464">
    <property type="entry name" value="SIS"/>
    <property type="match status" value="1"/>
</dbReference>
<sequence length="251" mass="26391">MIENGADALQAFTSRVLALLLAQSQSQNSEILKAAKALATTIENDGLIHTFGTGHSHLLAEEIFYRAGGLANVSLFVNDDLMLHKAVVSATAKEREPGVVDSLLKLHPLDKGDCLIVISNSGGNGASLELAQRAKKLGITVIALTSVNHATSGSARSKNSLKLHEIVDIVLDNGGVPGDAFMNIEGIPTPVGATSTIVGAYLLESLVVQTIAMLASKGKVPDLFLSSNLEGGDMHNAKLFAKYLSRIEILN</sequence>
<dbReference type="PANTHER" id="PTHR30390">
    <property type="entry name" value="SEDOHEPTULOSE 7-PHOSPHATE ISOMERASE / DNAA INITIATOR-ASSOCIATING FACTOR FOR REPLICATION INITIATION"/>
    <property type="match status" value="1"/>
</dbReference>
<evidence type="ECO:0000313" key="6">
    <source>
        <dbReference type="EMBL" id="CAB5051374.1"/>
    </source>
</evidence>
<dbReference type="EMBL" id="CAEZZC010000003">
    <property type="protein sequence ID" value="CAB4742696.1"/>
    <property type="molecule type" value="Genomic_DNA"/>
</dbReference>
<dbReference type="EMBL" id="CAFBQL010000001">
    <property type="protein sequence ID" value="CAB5051374.1"/>
    <property type="molecule type" value="Genomic_DNA"/>
</dbReference>
<dbReference type="AlphaFoldDB" id="A0A6J6LMA1"/>
<dbReference type="InterPro" id="IPR035472">
    <property type="entry name" value="RpiR-like_SIS"/>
</dbReference>
<reference evidence="2" key="1">
    <citation type="submission" date="2020-05" db="EMBL/GenBank/DDBJ databases">
        <authorList>
            <person name="Chiriac C."/>
            <person name="Salcher M."/>
            <person name="Ghai R."/>
            <person name="Kavagutti S V."/>
        </authorList>
    </citation>
    <scope>NUCLEOTIDE SEQUENCE</scope>
</reference>
<evidence type="ECO:0000313" key="4">
    <source>
        <dbReference type="EMBL" id="CAB4869929.1"/>
    </source>
</evidence>
<protein>
    <submittedName>
        <fullName evidence="2">Unannotated protein</fullName>
    </submittedName>
</protein>
<organism evidence="2">
    <name type="scientific">freshwater metagenome</name>
    <dbReference type="NCBI Taxonomy" id="449393"/>
    <lineage>
        <taxon>unclassified sequences</taxon>
        <taxon>metagenomes</taxon>
        <taxon>ecological metagenomes</taxon>
    </lineage>
</organism>
<dbReference type="GO" id="GO:1901135">
    <property type="term" value="P:carbohydrate derivative metabolic process"/>
    <property type="evidence" value="ECO:0007669"/>
    <property type="project" value="InterPro"/>
</dbReference>
<dbReference type="InterPro" id="IPR001347">
    <property type="entry name" value="SIS_dom"/>
</dbReference>
<dbReference type="NCBIfam" id="NF002805">
    <property type="entry name" value="PRK02947.1"/>
    <property type="match status" value="1"/>
</dbReference>
<name>A0A6J6LMA1_9ZZZZ</name>
<dbReference type="EMBL" id="CAEZWT010000010">
    <property type="protein sequence ID" value="CAB4661515.1"/>
    <property type="molecule type" value="Genomic_DNA"/>
</dbReference>
<dbReference type="Gene3D" id="3.40.50.10490">
    <property type="entry name" value="Glucose-6-phosphate isomerase like protein, domain 1"/>
    <property type="match status" value="1"/>
</dbReference>
<accession>A0A6J6LMA1</accession>
<dbReference type="GO" id="GO:0097367">
    <property type="term" value="F:carbohydrate derivative binding"/>
    <property type="evidence" value="ECO:0007669"/>
    <property type="project" value="InterPro"/>
</dbReference>
<evidence type="ECO:0000313" key="3">
    <source>
        <dbReference type="EMBL" id="CAB4742696.1"/>
    </source>
</evidence>
<feature type="domain" description="SIS" evidence="1">
    <location>
        <begin position="38"/>
        <end position="224"/>
    </location>
</feature>
<dbReference type="SUPFAM" id="SSF53697">
    <property type="entry name" value="SIS domain"/>
    <property type="match status" value="1"/>
</dbReference>
<dbReference type="InterPro" id="IPR046348">
    <property type="entry name" value="SIS_dom_sf"/>
</dbReference>
<dbReference type="EMBL" id="CAFBMV010000002">
    <property type="protein sequence ID" value="CAB4915277.1"/>
    <property type="molecule type" value="Genomic_DNA"/>
</dbReference>
<evidence type="ECO:0000313" key="2">
    <source>
        <dbReference type="EMBL" id="CAB4661515.1"/>
    </source>
</evidence>
<dbReference type="Pfam" id="PF13580">
    <property type="entry name" value="SIS_2"/>
    <property type="match status" value="1"/>
</dbReference>
<dbReference type="EMBL" id="CAFBLE010000007">
    <property type="protein sequence ID" value="CAB4869929.1"/>
    <property type="molecule type" value="Genomic_DNA"/>
</dbReference>
<dbReference type="InterPro" id="IPR050099">
    <property type="entry name" value="SIS_GmhA/DiaA_subfam"/>
</dbReference>
<evidence type="ECO:0000259" key="1">
    <source>
        <dbReference type="PROSITE" id="PS51464"/>
    </source>
</evidence>
<gene>
    <name evidence="2" type="ORF">UFOPK2289_00549</name>
    <name evidence="3" type="ORF">UFOPK2822_00282</name>
    <name evidence="4" type="ORF">UFOPK3346_00971</name>
    <name evidence="5" type="ORF">UFOPK3670_00318</name>
    <name evidence="6" type="ORF">UFOPK4308_00078</name>
</gene>
<dbReference type="PANTHER" id="PTHR30390:SF7">
    <property type="entry name" value="PHOSPHOHEPTOSE ISOMERASE"/>
    <property type="match status" value="1"/>
</dbReference>